<evidence type="ECO:0000256" key="1">
    <source>
        <dbReference type="ARBA" id="ARBA00008754"/>
    </source>
</evidence>
<evidence type="ECO:0000313" key="4">
    <source>
        <dbReference type="EMBL" id="HDR00503.1"/>
    </source>
</evidence>
<dbReference type="Proteomes" id="UP000885672">
    <property type="component" value="Unassembled WGS sequence"/>
</dbReference>
<dbReference type="InterPro" id="IPR036569">
    <property type="entry name" value="RpiB_LacA_LacB_sf"/>
</dbReference>
<dbReference type="InterPro" id="IPR004785">
    <property type="entry name" value="RpiB"/>
</dbReference>
<evidence type="ECO:0000256" key="2">
    <source>
        <dbReference type="ARBA" id="ARBA00023235"/>
    </source>
</evidence>
<dbReference type="Gene3D" id="3.40.1400.10">
    <property type="entry name" value="Sugar-phosphate isomerase, RpiB/LacA/LacB"/>
    <property type="match status" value="1"/>
</dbReference>
<dbReference type="EC" id="5.3.1.6" evidence="4"/>
<feature type="active site" description="Proton donor" evidence="3">
    <location>
        <position position="98"/>
    </location>
</feature>
<dbReference type="PANTHER" id="PTHR30345:SF0">
    <property type="entry name" value="DNA DAMAGE-REPAIR_TOLERATION PROTEIN DRT102"/>
    <property type="match status" value="1"/>
</dbReference>
<comment type="caution">
    <text evidence="4">The sequence shown here is derived from an EMBL/GenBank/DDBJ whole genome shotgun (WGS) entry which is preliminary data.</text>
</comment>
<comment type="similarity">
    <text evidence="1">Belongs to the LacAB/RpiB family.</text>
</comment>
<dbReference type="NCBIfam" id="TIGR00689">
    <property type="entry name" value="rpiB_lacA_lacB"/>
    <property type="match status" value="1"/>
</dbReference>
<keyword evidence="2 4" id="KW-0413">Isomerase</keyword>
<dbReference type="EMBL" id="DSBX01000363">
    <property type="protein sequence ID" value="HDR00503.1"/>
    <property type="molecule type" value="Genomic_DNA"/>
</dbReference>
<dbReference type="NCBIfam" id="NF004051">
    <property type="entry name" value="PRK05571.1"/>
    <property type="match status" value="1"/>
</dbReference>
<dbReference type="Pfam" id="PF02502">
    <property type="entry name" value="LacAB_rpiB"/>
    <property type="match status" value="1"/>
</dbReference>
<dbReference type="GO" id="GO:0004751">
    <property type="term" value="F:ribose-5-phosphate isomerase activity"/>
    <property type="evidence" value="ECO:0007669"/>
    <property type="project" value="UniProtKB-EC"/>
</dbReference>
<sequence>MRIALGADHRGFALKERLKRRLAADGHRVTDFGTDSEESCDYPDPACRVARAVAAGRAARGILICASGIGMSIAANRLPRVRAALCHDPAQAEMSRRHNNANVLCLGADVAEAGILLRTVRRWLTTRFEGGRHRRRVRKLDDCRSVSGSARRAR</sequence>
<accession>A0A7V0T7C5</accession>
<dbReference type="PIRSF" id="PIRSF005384">
    <property type="entry name" value="RpiB_LacA_B"/>
    <property type="match status" value="1"/>
</dbReference>
<dbReference type="NCBIfam" id="TIGR01120">
    <property type="entry name" value="rpiB"/>
    <property type="match status" value="1"/>
</dbReference>
<reference evidence="4" key="1">
    <citation type="journal article" date="2020" name="mSystems">
        <title>Genome- and Community-Level Interaction Insights into Carbon Utilization and Element Cycling Functions of Hydrothermarchaeota in Hydrothermal Sediment.</title>
        <authorList>
            <person name="Zhou Z."/>
            <person name="Liu Y."/>
            <person name="Xu W."/>
            <person name="Pan J."/>
            <person name="Luo Z.H."/>
            <person name="Li M."/>
        </authorList>
    </citation>
    <scope>NUCLEOTIDE SEQUENCE [LARGE SCALE GENOMIC DNA]</scope>
    <source>
        <strain evidence="4">SpSt-1182</strain>
    </source>
</reference>
<dbReference type="AlphaFoldDB" id="A0A7V0T7C5"/>
<evidence type="ECO:0000256" key="3">
    <source>
        <dbReference type="PIRSR" id="PIRSR005384-1"/>
    </source>
</evidence>
<name>A0A7V0T7C5_UNCW3</name>
<dbReference type="SUPFAM" id="SSF89623">
    <property type="entry name" value="Ribose/Galactose isomerase RpiB/AlsB"/>
    <property type="match status" value="1"/>
</dbReference>
<organism evidence="4">
    <name type="scientific">candidate division WOR-3 bacterium</name>
    <dbReference type="NCBI Taxonomy" id="2052148"/>
    <lineage>
        <taxon>Bacteria</taxon>
        <taxon>Bacteria division WOR-3</taxon>
    </lineage>
</organism>
<dbReference type="PANTHER" id="PTHR30345">
    <property type="entry name" value="RIBOSE-5-PHOSPHATE ISOMERASE B"/>
    <property type="match status" value="1"/>
</dbReference>
<dbReference type="InterPro" id="IPR003500">
    <property type="entry name" value="RpiB_LacA_LacB"/>
</dbReference>
<dbReference type="GO" id="GO:0009052">
    <property type="term" value="P:pentose-phosphate shunt, non-oxidative branch"/>
    <property type="evidence" value="ECO:0007669"/>
    <property type="project" value="TreeGrafter"/>
</dbReference>
<proteinExistence type="inferred from homology"/>
<feature type="active site" description="Proton acceptor" evidence="3">
    <location>
        <position position="65"/>
    </location>
</feature>
<gene>
    <name evidence="4" type="primary">rpiB</name>
    <name evidence="4" type="ORF">ENN51_09520</name>
</gene>
<dbReference type="GO" id="GO:0019316">
    <property type="term" value="P:D-allose catabolic process"/>
    <property type="evidence" value="ECO:0007669"/>
    <property type="project" value="TreeGrafter"/>
</dbReference>
<protein>
    <submittedName>
        <fullName evidence="4">Ribose 5-phosphate isomerase B</fullName>
        <ecNumber evidence="4">5.3.1.6</ecNumber>
    </submittedName>
</protein>